<dbReference type="AlphaFoldDB" id="A0A9W4KEB1"/>
<proteinExistence type="predicted"/>
<dbReference type="OrthoDB" id="541052at2759"/>
<accession>A0A9W4KEB1</accession>
<keyword evidence="3" id="KW-1185">Reference proteome</keyword>
<comment type="caution">
    <text evidence="2">The sequence shown here is derived from an EMBL/GenBank/DDBJ whole genome shotgun (WGS) entry which is preliminary data.</text>
</comment>
<feature type="transmembrane region" description="Helical" evidence="1">
    <location>
        <begin position="38"/>
        <end position="55"/>
    </location>
</feature>
<keyword evidence="1" id="KW-0812">Transmembrane</keyword>
<evidence type="ECO:0000313" key="2">
    <source>
        <dbReference type="EMBL" id="CAG8895327.1"/>
    </source>
</evidence>
<name>A0A9W4KEB1_9EURO</name>
<sequence>MAILETFRAGPWGQHKYQLLKAAQEISYYYHARVTKRTWTTTFLVAAVIFFLWHFPLLPANFNRIANGRWCDHPISILASDASRGFNETLMRQSKSLEDAVTKYRRQYNMPPPPHFDKWYDLATQRNTTLMDEYDTIYHSLLPFWGLSPSTIRSRVKEDLSFDNVVMGISIRNGEPIHLGNGQGDFQGNAAMKQFKKFAQSYPIWTSSSTFTMSRGSLFLTRSYTDW</sequence>
<dbReference type="Proteomes" id="UP001154252">
    <property type="component" value="Unassembled WGS sequence"/>
</dbReference>
<evidence type="ECO:0000313" key="3">
    <source>
        <dbReference type="Proteomes" id="UP001154252"/>
    </source>
</evidence>
<reference evidence="2" key="1">
    <citation type="submission" date="2021-07" db="EMBL/GenBank/DDBJ databases">
        <authorList>
            <person name="Branca A.L. A."/>
        </authorList>
    </citation>
    <scope>NUCLEOTIDE SEQUENCE</scope>
</reference>
<keyword evidence="1" id="KW-1133">Transmembrane helix</keyword>
<gene>
    <name evidence="2" type="ORF">PEGY_LOCUS4137</name>
</gene>
<dbReference type="EMBL" id="CAJVRC010000851">
    <property type="protein sequence ID" value="CAG8895327.1"/>
    <property type="molecule type" value="Genomic_DNA"/>
</dbReference>
<organism evidence="2 3">
    <name type="scientific">Penicillium egyptiacum</name>
    <dbReference type="NCBI Taxonomy" id="1303716"/>
    <lineage>
        <taxon>Eukaryota</taxon>
        <taxon>Fungi</taxon>
        <taxon>Dikarya</taxon>
        <taxon>Ascomycota</taxon>
        <taxon>Pezizomycotina</taxon>
        <taxon>Eurotiomycetes</taxon>
        <taxon>Eurotiomycetidae</taxon>
        <taxon>Eurotiales</taxon>
        <taxon>Aspergillaceae</taxon>
        <taxon>Penicillium</taxon>
    </lineage>
</organism>
<keyword evidence="1" id="KW-0472">Membrane</keyword>
<evidence type="ECO:0000256" key="1">
    <source>
        <dbReference type="SAM" id="Phobius"/>
    </source>
</evidence>
<protein>
    <submittedName>
        <fullName evidence="2">Uncharacterized protein</fullName>
    </submittedName>
</protein>